<keyword evidence="3" id="KW-1185">Reference proteome</keyword>
<proteinExistence type="predicted"/>
<reference evidence="2" key="1">
    <citation type="submission" date="2020-06" db="EMBL/GenBank/DDBJ databases">
        <title>WGS assembly of Ceratodon purpureus strain R40.</title>
        <authorList>
            <person name="Carey S.B."/>
            <person name="Jenkins J."/>
            <person name="Shu S."/>
            <person name="Lovell J.T."/>
            <person name="Sreedasyam A."/>
            <person name="Maumus F."/>
            <person name="Tiley G.P."/>
            <person name="Fernandez-Pozo N."/>
            <person name="Barry K."/>
            <person name="Chen C."/>
            <person name="Wang M."/>
            <person name="Lipzen A."/>
            <person name="Daum C."/>
            <person name="Saski C.A."/>
            <person name="Payton A.C."/>
            <person name="Mcbreen J.C."/>
            <person name="Conrad R.E."/>
            <person name="Kollar L.M."/>
            <person name="Olsson S."/>
            <person name="Huttunen S."/>
            <person name="Landis J.B."/>
            <person name="Wickett N.J."/>
            <person name="Johnson M.G."/>
            <person name="Rensing S.A."/>
            <person name="Grimwood J."/>
            <person name="Schmutz J."/>
            <person name="Mcdaniel S.F."/>
        </authorList>
    </citation>
    <scope>NUCLEOTIDE SEQUENCE</scope>
    <source>
        <strain evidence="2">R40</strain>
    </source>
</reference>
<sequence>MWAVLVLFVVVGRPLGLCFRLARSIEPPLVVGIFCRFEFNCRMFVHFVVDTVVMDRSNEGASL</sequence>
<organism evidence="2 3">
    <name type="scientific">Ceratodon purpureus</name>
    <name type="common">Fire moss</name>
    <name type="synonym">Dicranum purpureum</name>
    <dbReference type="NCBI Taxonomy" id="3225"/>
    <lineage>
        <taxon>Eukaryota</taxon>
        <taxon>Viridiplantae</taxon>
        <taxon>Streptophyta</taxon>
        <taxon>Embryophyta</taxon>
        <taxon>Bryophyta</taxon>
        <taxon>Bryophytina</taxon>
        <taxon>Bryopsida</taxon>
        <taxon>Dicranidae</taxon>
        <taxon>Pseudoditrichales</taxon>
        <taxon>Ditrichaceae</taxon>
        <taxon>Ceratodon</taxon>
    </lineage>
</organism>
<gene>
    <name evidence="2" type="ORF">KC19_1G093300</name>
</gene>
<evidence type="ECO:0000256" key="1">
    <source>
        <dbReference type="SAM" id="SignalP"/>
    </source>
</evidence>
<dbReference type="Proteomes" id="UP000822688">
    <property type="component" value="Chromosome 1"/>
</dbReference>
<evidence type="ECO:0000313" key="2">
    <source>
        <dbReference type="EMBL" id="KAG0590359.1"/>
    </source>
</evidence>
<dbReference type="AlphaFoldDB" id="A0A8T0J5Q7"/>
<accession>A0A8T0J5Q7</accession>
<name>A0A8T0J5Q7_CERPU</name>
<keyword evidence="1" id="KW-0732">Signal</keyword>
<evidence type="ECO:0008006" key="4">
    <source>
        <dbReference type="Google" id="ProtNLM"/>
    </source>
</evidence>
<feature type="signal peptide" evidence="1">
    <location>
        <begin position="1"/>
        <end position="18"/>
    </location>
</feature>
<dbReference type="EMBL" id="CM026421">
    <property type="protein sequence ID" value="KAG0590359.1"/>
    <property type="molecule type" value="Genomic_DNA"/>
</dbReference>
<comment type="caution">
    <text evidence="2">The sequence shown here is derived from an EMBL/GenBank/DDBJ whole genome shotgun (WGS) entry which is preliminary data.</text>
</comment>
<protein>
    <recommendedName>
        <fullName evidence="4">Secreted protein</fullName>
    </recommendedName>
</protein>
<evidence type="ECO:0000313" key="3">
    <source>
        <dbReference type="Proteomes" id="UP000822688"/>
    </source>
</evidence>
<feature type="chain" id="PRO_5035859857" description="Secreted protein" evidence="1">
    <location>
        <begin position="19"/>
        <end position="63"/>
    </location>
</feature>